<protein>
    <submittedName>
        <fullName evidence="1">CoA transferase</fullName>
    </submittedName>
</protein>
<sequence>MGPLSGVRVLEMAGLGPAPLCCMILADLGADVVRVDRPQHLVQSVPGADFPEDPLSRGRRSVAFDLKTSVGQAAVLGLATRADVLIEGFRPGVMERLGLGPDDCAAVNPRLVYGRMTGWGQDGPLAPRAGHDINYLAMSGTLHAIGRKGEAPVLPLNLVADYGGGAMMLAVGVLAAVIEARSSGRGQVVDAAMVDGVALLSTVFHGLLHTGFWKDERGSNLIDGGCFFYDVYETADGGYMAVGALEAKFFAELLIRLGLEAAEFADRDDPASWPRHRATFTALFRSKSRAEWERIFDGSDACVSPVLSLREAQSHPANRARGMFIDRLGVTQPAPAPRFSRSETGITRDPPEVAGADQAAVFADWGVPLP</sequence>
<keyword evidence="2" id="KW-1185">Reference proteome</keyword>
<dbReference type="InterPro" id="IPR050509">
    <property type="entry name" value="CoA-transferase_III"/>
</dbReference>
<dbReference type="RefSeq" id="WP_274944448.1">
    <property type="nucleotide sequence ID" value="NZ_JANWOI010000004.1"/>
</dbReference>
<organism evidence="1 2">
    <name type="scientific">Govanella unica</name>
    <dbReference type="NCBI Taxonomy" id="2975056"/>
    <lineage>
        <taxon>Bacteria</taxon>
        <taxon>Pseudomonadati</taxon>
        <taxon>Pseudomonadota</taxon>
        <taxon>Alphaproteobacteria</taxon>
        <taxon>Emcibacterales</taxon>
        <taxon>Govanellaceae</taxon>
        <taxon>Govanella</taxon>
    </lineage>
</organism>
<dbReference type="InterPro" id="IPR003673">
    <property type="entry name" value="CoA-Trfase_fam_III"/>
</dbReference>
<evidence type="ECO:0000313" key="1">
    <source>
        <dbReference type="EMBL" id="MDA5194743.1"/>
    </source>
</evidence>
<comment type="caution">
    <text evidence="1">The sequence shown here is derived from an EMBL/GenBank/DDBJ whole genome shotgun (WGS) entry which is preliminary data.</text>
</comment>
<dbReference type="Proteomes" id="UP001141619">
    <property type="component" value="Unassembled WGS sequence"/>
</dbReference>
<dbReference type="EMBL" id="JANWOI010000004">
    <property type="protein sequence ID" value="MDA5194743.1"/>
    <property type="molecule type" value="Genomic_DNA"/>
</dbReference>
<dbReference type="InterPro" id="IPR023606">
    <property type="entry name" value="CoA-Trfase_III_dom_1_sf"/>
</dbReference>
<gene>
    <name evidence="1" type="ORF">NYP16_12345</name>
</gene>
<reference evidence="1" key="1">
    <citation type="submission" date="2022-08" db="EMBL/GenBank/DDBJ databases">
        <authorList>
            <person name="Vandamme P."/>
            <person name="Hettiarachchi A."/>
            <person name="Peeters C."/>
            <person name="Cnockaert M."/>
            <person name="Carlier A."/>
        </authorList>
    </citation>
    <scope>NUCLEOTIDE SEQUENCE</scope>
    <source>
        <strain evidence="1">LMG 31809</strain>
    </source>
</reference>
<dbReference type="Pfam" id="PF02515">
    <property type="entry name" value="CoA_transf_3"/>
    <property type="match status" value="1"/>
</dbReference>
<dbReference type="PANTHER" id="PTHR48228">
    <property type="entry name" value="SUCCINYL-COA--D-CITRAMALATE COA-TRANSFERASE"/>
    <property type="match status" value="1"/>
</dbReference>
<evidence type="ECO:0000313" key="2">
    <source>
        <dbReference type="Proteomes" id="UP001141619"/>
    </source>
</evidence>
<dbReference type="GO" id="GO:0016740">
    <property type="term" value="F:transferase activity"/>
    <property type="evidence" value="ECO:0007669"/>
    <property type="project" value="UniProtKB-KW"/>
</dbReference>
<dbReference type="Gene3D" id="3.30.1540.10">
    <property type="entry name" value="formyl-coa transferase, domain 3"/>
    <property type="match status" value="1"/>
</dbReference>
<dbReference type="InterPro" id="IPR044855">
    <property type="entry name" value="CoA-Trfase_III_dom3_sf"/>
</dbReference>
<dbReference type="PANTHER" id="PTHR48228:SF5">
    <property type="entry name" value="ALPHA-METHYLACYL-COA RACEMASE"/>
    <property type="match status" value="1"/>
</dbReference>
<dbReference type="Gene3D" id="3.40.50.10540">
    <property type="entry name" value="Crotonobetainyl-coa:carnitine coa-transferase, domain 1"/>
    <property type="match status" value="1"/>
</dbReference>
<accession>A0A9X3TZP1</accession>
<dbReference type="AlphaFoldDB" id="A0A9X3TZP1"/>
<proteinExistence type="predicted"/>
<name>A0A9X3TZP1_9PROT</name>
<dbReference type="SUPFAM" id="SSF89796">
    <property type="entry name" value="CoA-transferase family III (CaiB/BaiF)"/>
    <property type="match status" value="1"/>
</dbReference>
<reference evidence="1" key="2">
    <citation type="journal article" date="2023" name="Syst. Appl. Microbiol.">
        <title>Govania unica gen. nov., sp. nov., a rare biosphere bacterium that represents a novel family in the class Alphaproteobacteria.</title>
        <authorList>
            <person name="Vandamme P."/>
            <person name="Peeters C."/>
            <person name="Hettiarachchi A."/>
            <person name="Cnockaert M."/>
            <person name="Carlier A."/>
        </authorList>
    </citation>
    <scope>NUCLEOTIDE SEQUENCE</scope>
    <source>
        <strain evidence="1">LMG 31809</strain>
    </source>
</reference>
<keyword evidence="1" id="KW-0808">Transferase</keyword>